<dbReference type="InterPro" id="IPR010131">
    <property type="entry name" value="MdtP/NodT-like"/>
</dbReference>
<sequence length="469" mass="52302">MQHTPQRWLSLFAIISLSACAYQPFLTTPTVQTPELVDTANLPFAAQPQTNWWMLYGSQDLNHLMDELSQNSFDLASARERVTKSRALLGQQRAANLPSLDLQLSDRANNDMQNGQTTKSNNLGFNAAYEVDLWGSRDAAEYAAEFSVVAQQQEYQSLRLQLQASLAQSYFDYLALHDRVRIAEKNLKASKELLDVIRWRFEAGSASGVELNQQRSTWLTAQAQLLSMQRALVSSEHTLAVILGRESLRVGELTGDFDSLKLPVVSLVQPAQLLETRPDIQLADAMLRVNEAALYQEKAKRWPTLNLSAGLGLQDILSGTEWSSSLLGSLAMPIFDAGRISNQIDAAQSDLSIAQFNYRQVVLQAMQETLETLSEYAYQQQLLSVRQQELKNNEQLYELAKLRYDSGDTDFINLLTSQRSLFSANDTLYQAKTAELQATVNIFKAMGIAPDISAMPQTPAPITPVETTP</sequence>
<dbReference type="PANTHER" id="PTHR30203">
    <property type="entry name" value="OUTER MEMBRANE CATION EFFLUX PROTEIN"/>
    <property type="match status" value="1"/>
</dbReference>
<name>A0A0F9VAL9_9ZZZZ</name>
<gene>
    <name evidence="1" type="ORF">LCGC14_0507520</name>
</gene>
<dbReference type="SUPFAM" id="SSF56954">
    <property type="entry name" value="Outer membrane efflux proteins (OEP)"/>
    <property type="match status" value="1"/>
</dbReference>
<dbReference type="InterPro" id="IPR003423">
    <property type="entry name" value="OMP_efflux"/>
</dbReference>
<evidence type="ECO:0000313" key="1">
    <source>
        <dbReference type="EMBL" id="KKN62853.1"/>
    </source>
</evidence>
<dbReference type="PROSITE" id="PS51257">
    <property type="entry name" value="PROKAR_LIPOPROTEIN"/>
    <property type="match status" value="1"/>
</dbReference>
<dbReference type="NCBIfam" id="TIGR01845">
    <property type="entry name" value="outer_NodT"/>
    <property type="match status" value="1"/>
</dbReference>
<dbReference type="GO" id="GO:0015562">
    <property type="term" value="F:efflux transmembrane transporter activity"/>
    <property type="evidence" value="ECO:0007669"/>
    <property type="project" value="InterPro"/>
</dbReference>
<dbReference type="Pfam" id="PF02321">
    <property type="entry name" value="OEP"/>
    <property type="match status" value="2"/>
</dbReference>
<accession>A0A0F9VAL9</accession>
<dbReference type="Gene3D" id="2.20.200.10">
    <property type="entry name" value="Outer membrane efflux proteins (OEP)"/>
    <property type="match status" value="1"/>
</dbReference>
<dbReference type="AlphaFoldDB" id="A0A0F9VAL9"/>
<protein>
    <submittedName>
        <fullName evidence="1">Uncharacterized protein</fullName>
    </submittedName>
</protein>
<organism evidence="1">
    <name type="scientific">marine sediment metagenome</name>
    <dbReference type="NCBI Taxonomy" id="412755"/>
    <lineage>
        <taxon>unclassified sequences</taxon>
        <taxon>metagenomes</taxon>
        <taxon>ecological metagenomes</taxon>
    </lineage>
</organism>
<dbReference type="Gene3D" id="1.20.1600.10">
    <property type="entry name" value="Outer membrane efflux proteins (OEP)"/>
    <property type="match status" value="1"/>
</dbReference>
<dbReference type="PANTHER" id="PTHR30203:SF24">
    <property type="entry name" value="BLR4935 PROTEIN"/>
    <property type="match status" value="1"/>
</dbReference>
<dbReference type="GO" id="GO:0016020">
    <property type="term" value="C:membrane"/>
    <property type="evidence" value="ECO:0007669"/>
    <property type="project" value="InterPro"/>
</dbReference>
<dbReference type="EMBL" id="LAZR01000610">
    <property type="protein sequence ID" value="KKN62853.1"/>
    <property type="molecule type" value="Genomic_DNA"/>
</dbReference>
<reference evidence="1" key="1">
    <citation type="journal article" date="2015" name="Nature">
        <title>Complex archaea that bridge the gap between prokaryotes and eukaryotes.</title>
        <authorList>
            <person name="Spang A."/>
            <person name="Saw J.H."/>
            <person name="Jorgensen S.L."/>
            <person name="Zaremba-Niedzwiedzka K."/>
            <person name="Martijn J."/>
            <person name="Lind A.E."/>
            <person name="van Eijk R."/>
            <person name="Schleper C."/>
            <person name="Guy L."/>
            <person name="Ettema T.J."/>
        </authorList>
    </citation>
    <scope>NUCLEOTIDE SEQUENCE</scope>
</reference>
<proteinExistence type="predicted"/>
<comment type="caution">
    <text evidence="1">The sequence shown here is derived from an EMBL/GenBank/DDBJ whole genome shotgun (WGS) entry which is preliminary data.</text>
</comment>